<comment type="caution">
    <text evidence="7">The sequence shown here is derived from an EMBL/GenBank/DDBJ whole genome shotgun (WGS) entry which is preliminary data.</text>
</comment>
<dbReference type="InterPro" id="IPR002888">
    <property type="entry name" value="2Fe-2S-bd"/>
</dbReference>
<gene>
    <name evidence="7" type="ORF">AAG747_15940</name>
</gene>
<evidence type="ECO:0000256" key="5">
    <source>
        <dbReference type="ARBA" id="ARBA00023014"/>
    </source>
</evidence>
<dbReference type="GO" id="GO:0046872">
    <property type="term" value="F:metal ion binding"/>
    <property type="evidence" value="ECO:0007669"/>
    <property type="project" value="UniProtKB-KW"/>
</dbReference>
<dbReference type="RefSeq" id="WP_346822189.1">
    <property type="nucleotide sequence ID" value="NZ_JBDKWZ010000008.1"/>
</dbReference>
<dbReference type="PANTHER" id="PTHR44379">
    <property type="entry name" value="OXIDOREDUCTASE WITH IRON-SULFUR SUBUNIT"/>
    <property type="match status" value="1"/>
</dbReference>
<dbReference type="SUPFAM" id="SSF54292">
    <property type="entry name" value="2Fe-2S ferredoxin-like"/>
    <property type="match status" value="1"/>
</dbReference>
<dbReference type="PROSITE" id="PS00197">
    <property type="entry name" value="2FE2S_FER_1"/>
    <property type="match status" value="1"/>
</dbReference>
<dbReference type="PROSITE" id="PS51085">
    <property type="entry name" value="2FE2S_FER_2"/>
    <property type="match status" value="1"/>
</dbReference>
<dbReference type="InterPro" id="IPR051452">
    <property type="entry name" value="Diverse_Oxidoreductases"/>
</dbReference>
<dbReference type="Pfam" id="PF00111">
    <property type="entry name" value="Fer2"/>
    <property type="match status" value="1"/>
</dbReference>
<dbReference type="Pfam" id="PF01799">
    <property type="entry name" value="Fer2_2"/>
    <property type="match status" value="1"/>
</dbReference>
<dbReference type="InterPro" id="IPR001041">
    <property type="entry name" value="2Fe-2S_ferredoxin-type"/>
</dbReference>
<keyword evidence="4" id="KW-0408">Iron</keyword>
<keyword evidence="3" id="KW-0560">Oxidoreductase</keyword>
<accession>A0AAW9S8V3</accession>
<evidence type="ECO:0000256" key="3">
    <source>
        <dbReference type="ARBA" id="ARBA00023002"/>
    </source>
</evidence>
<reference evidence="7 8" key="1">
    <citation type="submission" date="2024-04" db="EMBL/GenBank/DDBJ databases">
        <title>Novel genus in family Flammeovirgaceae.</title>
        <authorList>
            <person name="Nguyen T.H."/>
            <person name="Vuong T.Q."/>
            <person name="Le H."/>
            <person name="Kim S.-G."/>
        </authorList>
    </citation>
    <scope>NUCLEOTIDE SEQUENCE [LARGE SCALE GENOMIC DNA]</scope>
    <source>
        <strain evidence="7 8">JCM 23209</strain>
    </source>
</reference>
<dbReference type="GO" id="GO:0016491">
    <property type="term" value="F:oxidoreductase activity"/>
    <property type="evidence" value="ECO:0007669"/>
    <property type="project" value="UniProtKB-KW"/>
</dbReference>
<sequence>MASFSLKVNGKKMEVDVSPDTPLLWVLRDTLGLTGTKYGCGIAQCGACTVHLDGHAVRSCSLPVSAVKEGTVVTIEGLSDKGDHPVQLAWQSVDVPQCGYCQSGQIMSAAALLKTHPSPTDAEIDAAMAGNICRCGTYKRIRKAIHEAANQGSEQ</sequence>
<dbReference type="InterPro" id="IPR036010">
    <property type="entry name" value="2Fe-2S_ferredoxin-like_sf"/>
</dbReference>
<dbReference type="GO" id="GO:0051537">
    <property type="term" value="F:2 iron, 2 sulfur cluster binding"/>
    <property type="evidence" value="ECO:0007669"/>
    <property type="project" value="UniProtKB-KW"/>
</dbReference>
<proteinExistence type="predicted"/>
<keyword evidence="2" id="KW-0479">Metal-binding</keyword>
<dbReference type="EMBL" id="JBDKWZ010000008">
    <property type="protein sequence ID" value="MEN7549414.1"/>
    <property type="molecule type" value="Genomic_DNA"/>
</dbReference>
<evidence type="ECO:0000256" key="4">
    <source>
        <dbReference type="ARBA" id="ARBA00023004"/>
    </source>
</evidence>
<evidence type="ECO:0000256" key="1">
    <source>
        <dbReference type="ARBA" id="ARBA00022714"/>
    </source>
</evidence>
<evidence type="ECO:0000313" key="7">
    <source>
        <dbReference type="EMBL" id="MEN7549414.1"/>
    </source>
</evidence>
<keyword evidence="8" id="KW-1185">Reference proteome</keyword>
<protein>
    <submittedName>
        <fullName evidence="7">(2Fe-2S)-binding protein</fullName>
    </submittedName>
</protein>
<evidence type="ECO:0000256" key="2">
    <source>
        <dbReference type="ARBA" id="ARBA00022723"/>
    </source>
</evidence>
<evidence type="ECO:0000259" key="6">
    <source>
        <dbReference type="PROSITE" id="PS51085"/>
    </source>
</evidence>
<dbReference type="CDD" id="cd00207">
    <property type="entry name" value="fer2"/>
    <property type="match status" value="1"/>
</dbReference>
<dbReference type="Gene3D" id="3.10.20.30">
    <property type="match status" value="1"/>
</dbReference>
<dbReference type="PANTHER" id="PTHR44379:SF2">
    <property type="entry name" value="BLR6218 PROTEIN"/>
    <property type="match status" value="1"/>
</dbReference>
<dbReference type="FunFam" id="3.10.20.30:FF:000020">
    <property type="entry name" value="Xanthine dehydrogenase iron-sulfur subunit"/>
    <property type="match status" value="1"/>
</dbReference>
<feature type="domain" description="2Fe-2S ferredoxin-type" evidence="6">
    <location>
        <begin position="2"/>
        <end position="78"/>
    </location>
</feature>
<dbReference type="InterPro" id="IPR012675">
    <property type="entry name" value="Beta-grasp_dom_sf"/>
</dbReference>
<dbReference type="InterPro" id="IPR006058">
    <property type="entry name" value="2Fe2S_fd_BS"/>
</dbReference>
<evidence type="ECO:0000313" key="8">
    <source>
        <dbReference type="Proteomes" id="UP001403385"/>
    </source>
</evidence>
<keyword evidence="5" id="KW-0411">Iron-sulfur</keyword>
<keyword evidence="1" id="KW-0001">2Fe-2S</keyword>
<dbReference type="Proteomes" id="UP001403385">
    <property type="component" value="Unassembled WGS sequence"/>
</dbReference>
<dbReference type="SUPFAM" id="SSF47741">
    <property type="entry name" value="CO dehydrogenase ISP C-domain like"/>
    <property type="match status" value="1"/>
</dbReference>
<organism evidence="7 8">
    <name type="scientific">Rapidithrix thailandica</name>
    <dbReference type="NCBI Taxonomy" id="413964"/>
    <lineage>
        <taxon>Bacteria</taxon>
        <taxon>Pseudomonadati</taxon>
        <taxon>Bacteroidota</taxon>
        <taxon>Cytophagia</taxon>
        <taxon>Cytophagales</taxon>
        <taxon>Flammeovirgaceae</taxon>
        <taxon>Rapidithrix</taxon>
    </lineage>
</organism>
<dbReference type="Gene3D" id="1.10.150.120">
    <property type="entry name" value="[2Fe-2S]-binding domain"/>
    <property type="match status" value="1"/>
</dbReference>
<name>A0AAW9S8V3_9BACT</name>
<dbReference type="InterPro" id="IPR036884">
    <property type="entry name" value="2Fe-2S-bd_dom_sf"/>
</dbReference>
<dbReference type="AlphaFoldDB" id="A0AAW9S8V3"/>